<keyword evidence="6 8" id="KW-0496">Mitochondrion</keyword>
<dbReference type="InterPro" id="IPR008381">
    <property type="entry name" value="SDHAF3/Sdh7"/>
</dbReference>
<name>A0A6A6S0W0_9PLEO</name>
<evidence type="ECO:0000256" key="2">
    <source>
        <dbReference type="ARBA" id="ARBA00004305"/>
    </source>
</evidence>
<keyword evidence="10" id="KW-1185">Reference proteome</keyword>
<sequence>MRLSNRLLAVATDAGASRLFQPAPMALLPPIPLYRRLLRCHRKLQVEQRVLGDKYIKAEWRAHKDIDNPVHIIGFLTEWQRYAQTIEGDTWKGEKMDKTKIDKMSDQQIGQLYELMQAIRKQELEDDEDVSLKPESEK</sequence>
<dbReference type="GO" id="GO:0006105">
    <property type="term" value="P:succinate metabolic process"/>
    <property type="evidence" value="ECO:0007669"/>
    <property type="project" value="TreeGrafter"/>
</dbReference>
<dbReference type="GO" id="GO:0034553">
    <property type="term" value="P:mitochondrial respiratory chain complex II assembly"/>
    <property type="evidence" value="ECO:0007669"/>
    <property type="project" value="UniProtKB-UniRule"/>
</dbReference>
<gene>
    <name evidence="9" type="ORF">P280DRAFT_398021</name>
</gene>
<dbReference type="OrthoDB" id="278329at2759"/>
<comment type="subunit">
    <text evidence="4 8">Interacts with the iron-sulfur protein subunit within the SDH catalytic dimer.</text>
</comment>
<organism evidence="9 10">
    <name type="scientific">Massarina eburnea CBS 473.64</name>
    <dbReference type="NCBI Taxonomy" id="1395130"/>
    <lineage>
        <taxon>Eukaryota</taxon>
        <taxon>Fungi</taxon>
        <taxon>Dikarya</taxon>
        <taxon>Ascomycota</taxon>
        <taxon>Pezizomycotina</taxon>
        <taxon>Dothideomycetes</taxon>
        <taxon>Pleosporomycetidae</taxon>
        <taxon>Pleosporales</taxon>
        <taxon>Massarineae</taxon>
        <taxon>Massarinaceae</taxon>
        <taxon>Massarina</taxon>
    </lineage>
</organism>
<dbReference type="CDD" id="cd20270">
    <property type="entry name" value="Complex1_LYR_SDHAF3_LYRM10"/>
    <property type="match status" value="1"/>
</dbReference>
<evidence type="ECO:0000313" key="9">
    <source>
        <dbReference type="EMBL" id="KAF2641466.1"/>
    </source>
</evidence>
<comment type="similarity">
    <text evidence="3 8">Belongs to the complex I LYR family. SDHAF3 subfamily.</text>
</comment>
<comment type="function">
    <text evidence="1 8">Plays an essential role in the assembly of succinate dehydrogenase (SDH), an enzyme complex (also referred to as respiratory complex II) that is a component of both the tricarboxylic acid (TCA) cycle and the mitochondrial electron transport chain, and which couples the oxidation of succinate to fumarate with the reduction of ubiquinone (coenzyme Q) to ubiquinol. Promotes maturation of the iron-sulfur protein subunit of the SDH catalytic dimer, protecting it from the deleterious effects of oxidants. May act together with SDHAF1.</text>
</comment>
<protein>
    <recommendedName>
        <fullName evidence="8">Succinate dehydrogenase assembly factor 3</fullName>
        <shortName evidence="8">SDH assembly factor 3</shortName>
        <shortName evidence="8">SDHAF3</shortName>
    </recommendedName>
</protein>
<dbReference type="GO" id="GO:0005759">
    <property type="term" value="C:mitochondrial matrix"/>
    <property type="evidence" value="ECO:0007669"/>
    <property type="project" value="UniProtKB-SubCell"/>
</dbReference>
<dbReference type="GO" id="GO:0005758">
    <property type="term" value="C:mitochondrial intermembrane space"/>
    <property type="evidence" value="ECO:0007669"/>
    <property type="project" value="TreeGrafter"/>
</dbReference>
<evidence type="ECO:0000313" key="10">
    <source>
        <dbReference type="Proteomes" id="UP000799753"/>
    </source>
</evidence>
<dbReference type="Pfam" id="PF13233">
    <property type="entry name" value="Complex1_LYR_2"/>
    <property type="match status" value="1"/>
</dbReference>
<dbReference type="AlphaFoldDB" id="A0A6A6S0W0"/>
<evidence type="ECO:0000256" key="1">
    <source>
        <dbReference type="ARBA" id="ARBA00003675"/>
    </source>
</evidence>
<evidence type="ECO:0000256" key="4">
    <source>
        <dbReference type="ARBA" id="ARBA00011273"/>
    </source>
</evidence>
<accession>A0A6A6S0W0</accession>
<keyword evidence="7 8" id="KW-0143">Chaperone</keyword>
<evidence type="ECO:0000256" key="5">
    <source>
        <dbReference type="ARBA" id="ARBA00022946"/>
    </source>
</evidence>
<evidence type="ECO:0000256" key="3">
    <source>
        <dbReference type="ARBA" id="ARBA00006020"/>
    </source>
</evidence>
<proteinExistence type="inferred from homology"/>
<keyword evidence="5" id="KW-0809">Transit peptide</keyword>
<dbReference type="PANTHER" id="PTHR13137">
    <property type="entry name" value="DC11 ACN9 HOMOLOG"/>
    <property type="match status" value="1"/>
</dbReference>
<dbReference type="PANTHER" id="PTHR13137:SF6">
    <property type="entry name" value="SUCCINATE DEHYDROGENASE ASSEMBLY FACTOR 3, MITOCHONDRIAL"/>
    <property type="match status" value="1"/>
</dbReference>
<dbReference type="Proteomes" id="UP000799753">
    <property type="component" value="Unassembled WGS sequence"/>
</dbReference>
<comment type="subcellular location">
    <subcellularLocation>
        <location evidence="2 8">Mitochondrion matrix</location>
    </subcellularLocation>
</comment>
<evidence type="ECO:0000256" key="8">
    <source>
        <dbReference type="RuleBase" id="RU368039"/>
    </source>
</evidence>
<evidence type="ECO:0000256" key="6">
    <source>
        <dbReference type="ARBA" id="ARBA00023128"/>
    </source>
</evidence>
<dbReference type="EMBL" id="MU006783">
    <property type="protein sequence ID" value="KAF2641466.1"/>
    <property type="molecule type" value="Genomic_DNA"/>
</dbReference>
<evidence type="ECO:0000256" key="7">
    <source>
        <dbReference type="ARBA" id="ARBA00023186"/>
    </source>
</evidence>
<reference evidence="9" key="1">
    <citation type="journal article" date="2020" name="Stud. Mycol.">
        <title>101 Dothideomycetes genomes: a test case for predicting lifestyles and emergence of pathogens.</title>
        <authorList>
            <person name="Haridas S."/>
            <person name="Albert R."/>
            <person name="Binder M."/>
            <person name="Bloem J."/>
            <person name="Labutti K."/>
            <person name="Salamov A."/>
            <person name="Andreopoulos B."/>
            <person name="Baker S."/>
            <person name="Barry K."/>
            <person name="Bills G."/>
            <person name="Bluhm B."/>
            <person name="Cannon C."/>
            <person name="Castanera R."/>
            <person name="Culley D."/>
            <person name="Daum C."/>
            <person name="Ezra D."/>
            <person name="Gonzalez J."/>
            <person name="Henrissat B."/>
            <person name="Kuo A."/>
            <person name="Liang C."/>
            <person name="Lipzen A."/>
            <person name="Lutzoni F."/>
            <person name="Magnuson J."/>
            <person name="Mondo S."/>
            <person name="Nolan M."/>
            <person name="Ohm R."/>
            <person name="Pangilinan J."/>
            <person name="Park H.-J."/>
            <person name="Ramirez L."/>
            <person name="Alfaro M."/>
            <person name="Sun H."/>
            <person name="Tritt A."/>
            <person name="Yoshinaga Y."/>
            <person name="Zwiers L.-H."/>
            <person name="Turgeon B."/>
            <person name="Goodwin S."/>
            <person name="Spatafora J."/>
            <person name="Crous P."/>
            <person name="Grigoriev I."/>
        </authorList>
    </citation>
    <scope>NUCLEOTIDE SEQUENCE</scope>
    <source>
        <strain evidence="9">CBS 473.64</strain>
    </source>
</reference>